<reference evidence="4 5" key="1">
    <citation type="submission" date="2020-01" db="EMBL/GenBank/DDBJ databases">
        <authorList>
            <person name="Kim M.K."/>
        </authorList>
    </citation>
    <scope>NUCLEOTIDE SEQUENCE [LARGE SCALE GENOMIC DNA]</scope>
    <source>
        <strain evidence="4 5">172606-1</strain>
    </source>
</reference>
<comment type="similarity">
    <text evidence="1 3">Belongs to the short-chain dehydrogenases/reductases (SDR) family.</text>
</comment>
<dbReference type="Proteomes" id="UP000480178">
    <property type="component" value="Chromosome"/>
</dbReference>
<dbReference type="RefSeq" id="WP_162445930.1">
    <property type="nucleotide sequence ID" value="NZ_CP048222.1"/>
</dbReference>
<dbReference type="InterPro" id="IPR020904">
    <property type="entry name" value="Sc_DH/Rdtase_CS"/>
</dbReference>
<dbReference type="PANTHER" id="PTHR42901">
    <property type="entry name" value="ALCOHOL DEHYDROGENASE"/>
    <property type="match status" value="1"/>
</dbReference>
<evidence type="ECO:0000256" key="1">
    <source>
        <dbReference type="ARBA" id="ARBA00006484"/>
    </source>
</evidence>
<dbReference type="PRINTS" id="PR00081">
    <property type="entry name" value="GDHRDH"/>
</dbReference>
<dbReference type="KEGG" id="rhoz:GXP67_26520"/>
<proteinExistence type="inferred from homology"/>
<evidence type="ECO:0000256" key="2">
    <source>
        <dbReference type="ARBA" id="ARBA00023002"/>
    </source>
</evidence>
<name>A0A6C0GPV3_9BACT</name>
<dbReference type="PROSITE" id="PS00061">
    <property type="entry name" value="ADH_SHORT"/>
    <property type="match status" value="1"/>
</dbReference>
<evidence type="ECO:0000313" key="5">
    <source>
        <dbReference type="Proteomes" id="UP000480178"/>
    </source>
</evidence>
<keyword evidence="2" id="KW-0560">Oxidoreductase</keyword>
<dbReference type="PRINTS" id="PR00080">
    <property type="entry name" value="SDRFAMILY"/>
</dbReference>
<evidence type="ECO:0000256" key="3">
    <source>
        <dbReference type="RuleBase" id="RU000363"/>
    </source>
</evidence>
<dbReference type="InterPro" id="IPR036291">
    <property type="entry name" value="NAD(P)-bd_dom_sf"/>
</dbReference>
<protein>
    <submittedName>
        <fullName evidence="4">SDR family oxidoreductase</fullName>
    </submittedName>
</protein>
<accession>A0A6C0GPV3</accession>
<dbReference type="PANTHER" id="PTHR42901:SF1">
    <property type="entry name" value="ALCOHOL DEHYDROGENASE"/>
    <property type="match status" value="1"/>
</dbReference>
<dbReference type="Gene3D" id="3.40.50.720">
    <property type="entry name" value="NAD(P)-binding Rossmann-like Domain"/>
    <property type="match status" value="1"/>
</dbReference>
<dbReference type="SUPFAM" id="SSF51735">
    <property type="entry name" value="NAD(P)-binding Rossmann-fold domains"/>
    <property type="match status" value="1"/>
</dbReference>
<gene>
    <name evidence="4" type="ORF">GXP67_26520</name>
</gene>
<dbReference type="AlphaFoldDB" id="A0A6C0GPV3"/>
<dbReference type="CDD" id="cd05233">
    <property type="entry name" value="SDR_c"/>
    <property type="match status" value="1"/>
</dbReference>
<keyword evidence="5" id="KW-1185">Reference proteome</keyword>
<dbReference type="GO" id="GO:0016491">
    <property type="term" value="F:oxidoreductase activity"/>
    <property type="evidence" value="ECO:0007669"/>
    <property type="project" value="UniProtKB-KW"/>
</dbReference>
<dbReference type="EMBL" id="CP048222">
    <property type="protein sequence ID" value="QHT69947.1"/>
    <property type="molecule type" value="Genomic_DNA"/>
</dbReference>
<sequence length="236" mass="25812">MTTDQKTALITGASKGLGFALAENLARKGWKLLINARDARQLLSAKNFLQRFTEVVAISGDVRDEIHLWQLAEALAQHQWKVDLVVNNASTLGVSPLQPLLSHPVDNLHLVFHTNLIAPVSLLQKVQSYLKDGATIVNVSSDAGAEAYEKWGAYGGSKAGLDHLTAILGKENPQFHFYAFDPGDMRTDMHQAAFPGEDISDRPTPTEYAVPAILHLVKGTLPNGRYTPQLLKLQQA</sequence>
<evidence type="ECO:0000313" key="4">
    <source>
        <dbReference type="EMBL" id="QHT69947.1"/>
    </source>
</evidence>
<dbReference type="InterPro" id="IPR002347">
    <property type="entry name" value="SDR_fam"/>
</dbReference>
<dbReference type="Pfam" id="PF00106">
    <property type="entry name" value="adh_short"/>
    <property type="match status" value="1"/>
</dbReference>
<organism evidence="4 5">
    <name type="scientific">Rhodocytophaga rosea</name>
    <dbReference type="NCBI Taxonomy" id="2704465"/>
    <lineage>
        <taxon>Bacteria</taxon>
        <taxon>Pseudomonadati</taxon>
        <taxon>Bacteroidota</taxon>
        <taxon>Cytophagia</taxon>
        <taxon>Cytophagales</taxon>
        <taxon>Rhodocytophagaceae</taxon>
        <taxon>Rhodocytophaga</taxon>
    </lineage>
</organism>